<accession>A0A345PIY9</accession>
<gene>
    <name evidence="1" type="ORF">CUC15_14005</name>
</gene>
<dbReference type="KEGG" id="ocn:CUC15_14005"/>
<evidence type="ECO:0000313" key="1">
    <source>
        <dbReference type="EMBL" id="AXI09969.1"/>
    </source>
</evidence>
<protein>
    <submittedName>
        <fullName evidence="1">Uncharacterized protein</fullName>
    </submittedName>
</protein>
<dbReference type="Proteomes" id="UP000253908">
    <property type="component" value="Chromosome"/>
</dbReference>
<keyword evidence="2" id="KW-1185">Reference proteome</keyword>
<reference evidence="2" key="1">
    <citation type="submission" date="2017-11" db="EMBL/GenBank/DDBJ databases">
        <authorList>
            <person name="Zhu W."/>
        </authorList>
    </citation>
    <scope>NUCLEOTIDE SEQUENCE [LARGE SCALE GENOMIC DNA]</scope>
    <source>
        <strain evidence="2">160</strain>
    </source>
</reference>
<dbReference type="AlphaFoldDB" id="A0A345PIY9"/>
<organism evidence="1 2">
    <name type="scientific">Oceanobacillus zhaokaii</name>
    <dbReference type="NCBI Taxonomy" id="2052660"/>
    <lineage>
        <taxon>Bacteria</taxon>
        <taxon>Bacillati</taxon>
        <taxon>Bacillota</taxon>
        <taxon>Bacilli</taxon>
        <taxon>Bacillales</taxon>
        <taxon>Bacillaceae</taxon>
        <taxon>Oceanobacillus</taxon>
    </lineage>
</organism>
<dbReference type="EMBL" id="CP024848">
    <property type="protein sequence ID" value="AXI09969.1"/>
    <property type="molecule type" value="Genomic_DNA"/>
</dbReference>
<dbReference type="OrthoDB" id="2725974at2"/>
<sequence>MLFKYHEEFPYSYFCQSYDANGNVLYFGSSFTTSSEVDERLGQESPISLKVDFFPEWINGDELIRIKYI</sequence>
<name>A0A345PIY9_9BACI</name>
<dbReference type="RefSeq" id="WP_114917256.1">
    <property type="nucleotide sequence ID" value="NZ_CP024848.1"/>
</dbReference>
<evidence type="ECO:0000313" key="2">
    <source>
        <dbReference type="Proteomes" id="UP000253908"/>
    </source>
</evidence>
<proteinExistence type="predicted"/>